<name>A0ABT5NNZ9_9PSED</name>
<dbReference type="Proteomes" id="UP001148203">
    <property type="component" value="Unassembled WGS sequence"/>
</dbReference>
<organism evidence="2 3">
    <name type="scientific">Pseudomonas fontis</name>
    <dbReference type="NCBI Taxonomy" id="2942633"/>
    <lineage>
        <taxon>Bacteria</taxon>
        <taxon>Pseudomonadati</taxon>
        <taxon>Pseudomonadota</taxon>
        <taxon>Gammaproteobacteria</taxon>
        <taxon>Pseudomonadales</taxon>
        <taxon>Pseudomonadaceae</taxon>
        <taxon>Pseudomonas</taxon>
    </lineage>
</organism>
<evidence type="ECO:0000313" key="2">
    <source>
        <dbReference type="EMBL" id="MDD0989906.1"/>
    </source>
</evidence>
<feature type="coiled-coil region" evidence="1">
    <location>
        <begin position="114"/>
        <end position="177"/>
    </location>
</feature>
<dbReference type="NCBIfam" id="NF033927">
    <property type="entry name" value="alph_xenorhab_B"/>
    <property type="match status" value="1"/>
</dbReference>
<keyword evidence="1" id="KW-0175">Coiled coil</keyword>
<proteinExistence type="predicted"/>
<sequence length="336" mass="36915">MNGIDVSMLSEVPDFALMRSIYAELQSVVPKKVHGLNPSIRGGVLDNYKNIGRADSILRDGLIFGIAALNDLGVEATLAELSNLRSLPAIDPARTEREIRMIEQDLEFEGLKLRAELNERGAEVNNQLKKLRAYQAPVVDARTIELAQEMRALEKALESEHAKAAKLKAEVDALEVVILAFKRPSLSSILEGVIPPREKIEAAVKLATLTKPDLDVLNVLLDSIREGIEFISAGQSYADVVKTHTRAVRQVEATNHSISTLSQTKGYAELEVVSLSFVPQVNSLCSQWLDEAEKFNQGVSRLLTPIANSPSYKELCDALLALTAYFQRLSQGLRSA</sequence>
<evidence type="ECO:0000256" key="1">
    <source>
        <dbReference type="SAM" id="Coils"/>
    </source>
</evidence>
<dbReference type="RefSeq" id="WP_273910814.1">
    <property type="nucleotide sequence ID" value="NZ_JAMDGX010000035.1"/>
</dbReference>
<gene>
    <name evidence="2" type="ORF">M5G11_05090</name>
</gene>
<evidence type="ECO:0000313" key="3">
    <source>
        <dbReference type="Proteomes" id="UP001148203"/>
    </source>
</evidence>
<dbReference type="EMBL" id="JAMDGY010000014">
    <property type="protein sequence ID" value="MDD0989906.1"/>
    <property type="molecule type" value="Genomic_DNA"/>
</dbReference>
<reference evidence="2 3" key="1">
    <citation type="submission" date="2022-05" db="EMBL/GenBank/DDBJ databases">
        <title>Novel Pseudomonas spp. Isolated from a Rainbow Trout Aquaculture Facility.</title>
        <authorList>
            <person name="Testerman T."/>
            <person name="Graf J."/>
        </authorList>
    </citation>
    <scope>NUCLEOTIDE SEQUENCE [LARGE SCALE GENOMIC DNA]</scope>
    <source>
        <strain evidence="2 3">ID681</strain>
    </source>
</reference>
<accession>A0ABT5NNZ9</accession>
<protein>
    <submittedName>
        <fullName evidence="2">Alpha-xenorhabdolysin family binary toxin subunit B</fullName>
    </submittedName>
</protein>
<keyword evidence="3" id="KW-1185">Reference proteome</keyword>
<dbReference type="InterPro" id="IPR047760">
    <property type="entry name" value="XaxB-like"/>
</dbReference>
<comment type="caution">
    <text evidence="2">The sequence shown here is derived from an EMBL/GenBank/DDBJ whole genome shotgun (WGS) entry which is preliminary data.</text>
</comment>